<feature type="disulfide bond" evidence="10">
    <location>
        <begin position="547"/>
        <end position="557"/>
    </location>
</feature>
<dbReference type="FunFam" id="3.10.250.10:FF:000016">
    <property type="entry name" value="Scavenger receptor cysteine-rich protein type 12"/>
    <property type="match status" value="2"/>
</dbReference>
<evidence type="ECO:0000256" key="10">
    <source>
        <dbReference type="PROSITE-ProRule" id="PRU00196"/>
    </source>
</evidence>
<feature type="domain" description="SRCR" evidence="11">
    <location>
        <begin position="694"/>
        <end position="789"/>
    </location>
</feature>
<dbReference type="Gene3D" id="2.60.40.10">
    <property type="entry name" value="Immunoglobulins"/>
    <property type="match status" value="1"/>
</dbReference>
<evidence type="ECO:0000256" key="2">
    <source>
        <dbReference type="ARBA" id="ARBA00022692"/>
    </source>
</evidence>
<dbReference type="InterPro" id="IPR036179">
    <property type="entry name" value="Ig-like_dom_sf"/>
</dbReference>
<keyword evidence="8" id="KW-0325">Glycoprotein</keyword>
<dbReference type="PROSITE" id="PS50287">
    <property type="entry name" value="SRCR_2"/>
    <property type="match status" value="6"/>
</dbReference>
<dbReference type="OMA" id="QWTIEDA"/>
<keyword evidence="4" id="KW-0677">Repeat</keyword>
<evidence type="ECO:0000256" key="9">
    <source>
        <dbReference type="ARBA" id="ARBA00023319"/>
    </source>
</evidence>
<dbReference type="RefSeq" id="XP_008315543.1">
    <property type="nucleotide sequence ID" value="XM_008317321.3"/>
</dbReference>
<dbReference type="SUPFAM" id="SSF56487">
    <property type="entry name" value="SRCR-like"/>
    <property type="match status" value="6"/>
</dbReference>
<evidence type="ECO:0000256" key="6">
    <source>
        <dbReference type="ARBA" id="ARBA00023136"/>
    </source>
</evidence>
<proteinExistence type="predicted"/>
<sequence length="804" mass="89592">MKIKFAAVLCRQMDCGSLLSIKFSTNSSEARAAWELNFTCQGSEASLRECDSEVTRSRVHSVDSSTSSLDLVCAESVRMVETSPLSCSGTVEVRSGHGWLPVCEEGLTSFAQNLVCSELGCGPADSSRTSSEQKIESVLTKQFFCQQNESRLEECTSSTRDNCRPISRINCSPEGVQLRLVGGESSCRGRLEGKKEREWMPLTGWRFFEPENTHRACHMLGCGDTIAAARSALSARQRVWQFDCYDRRSSFCSRWDHYISDNGITLTCSDSVRLKNRGYKCQGEVLVKSDDAWVPACSNFFSRDDAHVVCRDLGCGFADSHYSHMGNNRHAEMIWAPEFRCEGTEPGLAHCPSAALNASHTQLRECENVQVTCLVQPRVPHLYLRSVQQQDHFHKGRRFTIICTHDFPRVVTFRLSAENNTVLQTVPPNGKGQGVFIFPAEAATGQITFKCDYSYDFSPELFSEKARISVEAKELPDVRLVGEGGLCLGRLEVQNEEQWRPVSHQHSWTMKEAGVVCRQLGCGLAALTKRVDLGAHLQSVWRFFSDCQGSEPSLMDCGIVKKWVASAGVEVICSDILLQPNITFYSGLGVEQQKDIWVFRGHSFTVHCSAEPQYPDGHFSLIFIGSNQTHTFSQPAVDHTALFKFPTAELLHQGNYTCVYHNSIFSQNFSSPQSESVFLTVTDNDSLWLYNEDEEVEEGQLVCAGQVIVGHPMPLPLSADSTVWDMKHAAIVCRQLGCGPPVSTRAVALTDLTSVWHFFSDCDGSESVLLDCGATRQWFSSSVVEVVCAEGLKQQRKKQRFDQR</sequence>
<dbReference type="Pfam" id="PF00530">
    <property type="entry name" value="SRCR"/>
    <property type="match status" value="5"/>
</dbReference>
<keyword evidence="13" id="KW-1185">Reference proteome</keyword>
<keyword evidence="3" id="KW-0732">Signal</keyword>
<dbReference type="GeneTree" id="ENSGT00940000162139"/>
<protein>
    <submittedName>
        <fullName evidence="12">Scavenger receptor cysteine-rich type 1 protein M130-like</fullName>
    </submittedName>
</protein>
<evidence type="ECO:0000256" key="7">
    <source>
        <dbReference type="ARBA" id="ARBA00023157"/>
    </source>
</evidence>
<feature type="disulfide bond" evidence="10">
    <location>
        <begin position="762"/>
        <end position="772"/>
    </location>
</feature>
<dbReference type="AlphaFoldDB" id="A0A3P8VJX7"/>
<dbReference type="InterPro" id="IPR013783">
    <property type="entry name" value="Ig-like_fold"/>
</dbReference>
<evidence type="ECO:0000256" key="8">
    <source>
        <dbReference type="ARBA" id="ARBA00023180"/>
    </source>
</evidence>
<evidence type="ECO:0000256" key="3">
    <source>
        <dbReference type="ARBA" id="ARBA00022729"/>
    </source>
</evidence>
<keyword evidence="5" id="KW-1133">Transmembrane helix</keyword>
<dbReference type="GeneID" id="103383970"/>
<dbReference type="PANTHER" id="PTHR48071:SF25">
    <property type="entry name" value="SCAVENGER RECEPTOR CYSTEINE-RICH TYPE 1 PROTEIN M160-LIKE ISOFORM X1"/>
    <property type="match status" value="1"/>
</dbReference>
<name>A0A3P8VJX7_CYNSE</name>
<evidence type="ECO:0000256" key="1">
    <source>
        <dbReference type="ARBA" id="ARBA00004167"/>
    </source>
</evidence>
<keyword evidence="6" id="KW-0472">Membrane</keyword>
<dbReference type="SMART" id="SM00202">
    <property type="entry name" value="SR"/>
    <property type="match status" value="5"/>
</dbReference>
<accession>A0A3P8VJX7</accession>
<evidence type="ECO:0000313" key="12">
    <source>
        <dbReference type="Ensembl" id="ENSCSEP00000012745.1"/>
    </source>
</evidence>
<dbReference type="GO" id="GO:0005615">
    <property type="term" value="C:extracellular space"/>
    <property type="evidence" value="ECO:0007669"/>
    <property type="project" value="TreeGrafter"/>
</dbReference>
<feature type="domain" description="SRCR" evidence="11">
    <location>
        <begin position="77"/>
        <end position="172"/>
    </location>
</feature>
<comment type="caution">
    <text evidence="10">Lacks conserved residue(s) required for the propagation of feature annotation.</text>
</comment>
<dbReference type="InterPro" id="IPR036772">
    <property type="entry name" value="SRCR-like_dom_sf"/>
</dbReference>
<reference evidence="12" key="2">
    <citation type="submission" date="2025-08" db="UniProtKB">
        <authorList>
            <consortium name="Ensembl"/>
        </authorList>
    </citation>
    <scope>IDENTIFICATION</scope>
</reference>
<dbReference type="InterPro" id="IPR001190">
    <property type="entry name" value="SRCR"/>
</dbReference>
<dbReference type="Gene3D" id="3.10.250.10">
    <property type="entry name" value="SRCR-like domain"/>
    <property type="match status" value="6"/>
</dbReference>
<reference evidence="12 13" key="1">
    <citation type="journal article" date="2014" name="Nat. Genet.">
        <title>Whole-genome sequence of a flatfish provides insights into ZW sex chromosome evolution and adaptation to a benthic lifestyle.</title>
        <authorList>
            <person name="Chen S."/>
            <person name="Zhang G."/>
            <person name="Shao C."/>
            <person name="Huang Q."/>
            <person name="Liu G."/>
            <person name="Zhang P."/>
            <person name="Song W."/>
            <person name="An N."/>
            <person name="Chalopin D."/>
            <person name="Volff J.N."/>
            <person name="Hong Y."/>
            <person name="Li Q."/>
            <person name="Sha Z."/>
            <person name="Zhou H."/>
            <person name="Xie M."/>
            <person name="Yu Q."/>
            <person name="Liu Y."/>
            <person name="Xiang H."/>
            <person name="Wang N."/>
            <person name="Wu K."/>
            <person name="Yang C."/>
            <person name="Zhou Q."/>
            <person name="Liao X."/>
            <person name="Yang L."/>
            <person name="Hu Q."/>
            <person name="Zhang J."/>
            <person name="Meng L."/>
            <person name="Jin L."/>
            <person name="Tian Y."/>
            <person name="Lian J."/>
            <person name="Yang J."/>
            <person name="Miao G."/>
            <person name="Liu S."/>
            <person name="Liang Z."/>
            <person name="Yan F."/>
            <person name="Li Y."/>
            <person name="Sun B."/>
            <person name="Zhang H."/>
            <person name="Zhang J."/>
            <person name="Zhu Y."/>
            <person name="Du M."/>
            <person name="Zhao Y."/>
            <person name="Schartl M."/>
            <person name="Tang Q."/>
            <person name="Wang J."/>
        </authorList>
    </citation>
    <scope>NUCLEOTIDE SEQUENCE</scope>
</reference>
<keyword evidence="9" id="KW-0393">Immunoglobulin domain</keyword>
<dbReference type="GO" id="GO:0004252">
    <property type="term" value="F:serine-type endopeptidase activity"/>
    <property type="evidence" value="ECO:0007669"/>
    <property type="project" value="TreeGrafter"/>
</dbReference>
<evidence type="ECO:0000259" key="11">
    <source>
        <dbReference type="PROSITE" id="PS50287"/>
    </source>
</evidence>
<dbReference type="SUPFAM" id="SSF48726">
    <property type="entry name" value="Immunoglobulin"/>
    <property type="match status" value="1"/>
</dbReference>
<evidence type="ECO:0000256" key="4">
    <source>
        <dbReference type="ARBA" id="ARBA00022737"/>
    </source>
</evidence>
<organism evidence="12 13">
    <name type="scientific">Cynoglossus semilaevis</name>
    <name type="common">Tongue sole</name>
    <dbReference type="NCBI Taxonomy" id="244447"/>
    <lineage>
        <taxon>Eukaryota</taxon>
        <taxon>Metazoa</taxon>
        <taxon>Chordata</taxon>
        <taxon>Craniata</taxon>
        <taxon>Vertebrata</taxon>
        <taxon>Euteleostomi</taxon>
        <taxon>Actinopterygii</taxon>
        <taxon>Neopterygii</taxon>
        <taxon>Teleostei</taxon>
        <taxon>Neoteleostei</taxon>
        <taxon>Acanthomorphata</taxon>
        <taxon>Carangaria</taxon>
        <taxon>Pleuronectiformes</taxon>
        <taxon>Pleuronectoidei</taxon>
        <taxon>Cynoglossidae</taxon>
        <taxon>Cynoglossinae</taxon>
        <taxon>Cynoglossus</taxon>
    </lineage>
</organism>
<dbReference type="Pfam" id="PF00047">
    <property type="entry name" value="ig"/>
    <property type="match status" value="1"/>
</dbReference>
<dbReference type="OrthoDB" id="536948at2759"/>
<dbReference type="PANTHER" id="PTHR48071">
    <property type="entry name" value="SRCR DOMAIN-CONTAINING PROTEIN"/>
    <property type="match status" value="1"/>
</dbReference>
<comment type="subcellular location">
    <subcellularLocation>
        <location evidence="1">Membrane</location>
        <topology evidence="1">Single-pass membrane protein</topology>
    </subcellularLocation>
</comment>
<keyword evidence="7 10" id="KW-1015">Disulfide bond</keyword>
<dbReference type="GO" id="GO:0005886">
    <property type="term" value="C:plasma membrane"/>
    <property type="evidence" value="ECO:0007669"/>
    <property type="project" value="TreeGrafter"/>
</dbReference>
<evidence type="ECO:0000313" key="13">
    <source>
        <dbReference type="Proteomes" id="UP000265120"/>
    </source>
</evidence>
<feature type="disulfide bond" evidence="10">
    <location>
        <begin position="40"/>
        <end position="50"/>
    </location>
</feature>
<dbReference type="Ensembl" id="ENSCSET00000012901.1">
    <property type="protein sequence ID" value="ENSCSEP00000012745.1"/>
    <property type="gene ID" value="ENSCSEG00000008248.1"/>
</dbReference>
<keyword evidence="2" id="KW-0812">Transmembrane</keyword>
<dbReference type="InterPro" id="IPR013151">
    <property type="entry name" value="Immunoglobulin_dom"/>
</dbReference>
<feature type="domain" description="SRCR" evidence="11">
    <location>
        <begin position="478"/>
        <end position="574"/>
    </location>
</feature>
<dbReference type="PRINTS" id="PR00258">
    <property type="entry name" value="SPERACTRCPTR"/>
</dbReference>
<evidence type="ECO:0000256" key="5">
    <source>
        <dbReference type="ARBA" id="ARBA00022989"/>
    </source>
</evidence>
<feature type="disulfide bond" evidence="10">
    <location>
        <begin position="341"/>
        <end position="351"/>
    </location>
</feature>
<dbReference type="KEGG" id="csem:103383970"/>
<reference evidence="12" key="3">
    <citation type="submission" date="2025-09" db="UniProtKB">
        <authorList>
            <consortium name="Ensembl"/>
        </authorList>
    </citation>
    <scope>IDENTIFICATION</scope>
</reference>
<feature type="domain" description="SRCR" evidence="11">
    <location>
        <begin position="1"/>
        <end position="74"/>
    </location>
</feature>
<feature type="domain" description="SRCR" evidence="11">
    <location>
        <begin position="272"/>
        <end position="374"/>
    </location>
</feature>
<feature type="domain" description="SRCR" evidence="11">
    <location>
        <begin position="178"/>
        <end position="228"/>
    </location>
</feature>
<dbReference type="GO" id="GO:0031638">
    <property type="term" value="P:zymogen activation"/>
    <property type="evidence" value="ECO:0007669"/>
    <property type="project" value="TreeGrafter"/>
</dbReference>
<feature type="disulfide bond" evidence="10">
    <location>
        <begin position="145"/>
        <end position="155"/>
    </location>
</feature>
<dbReference type="Proteomes" id="UP000265120">
    <property type="component" value="Chromosome 9"/>
</dbReference>